<feature type="signal peptide" evidence="1">
    <location>
        <begin position="1"/>
        <end position="24"/>
    </location>
</feature>
<feature type="chain" id="PRO_5036816170" evidence="1">
    <location>
        <begin position="25"/>
        <end position="63"/>
    </location>
</feature>
<dbReference type="AlphaFoldDB" id="A0A932ZUT8"/>
<evidence type="ECO:0000313" key="2">
    <source>
        <dbReference type="EMBL" id="MBI4251925.1"/>
    </source>
</evidence>
<protein>
    <submittedName>
        <fullName evidence="2">Uncharacterized protein</fullName>
    </submittedName>
</protein>
<organism evidence="2 3">
    <name type="scientific">Tectimicrobiota bacterium</name>
    <dbReference type="NCBI Taxonomy" id="2528274"/>
    <lineage>
        <taxon>Bacteria</taxon>
        <taxon>Pseudomonadati</taxon>
        <taxon>Nitrospinota/Tectimicrobiota group</taxon>
        <taxon>Candidatus Tectimicrobiota</taxon>
    </lineage>
</organism>
<keyword evidence="1" id="KW-0732">Signal</keyword>
<dbReference type="EMBL" id="JACQRX010000247">
    <property type="protein sequence ID" value="MBI4251925.1"/>
    <property type="molecule type" value="Genomic_DNA"/>
</dbReference>
<proteinExistence type="predicted"/>
<accession>A0A932ZUT8</accession>
<evidence type="ECO:0000256" key="1">
    <source>
        <dbReference type="SAM" id="SignalP"/>
    </source>
</evidence>
<evidence type="ECO:0000313" key="3">
    <source>
        <dbReference type="Proteomes" id="UP000752292"/>
    </source>
</evidence>
<dbReference type="Proteomes" id="UP000752292">
    <property type="component" value="Unassembled WGS sequence"/>
</dbReference>
<feature type="non-terminal residue" evidence="2">
    <location>
        <position position="63"/>
    </location>
</feature>
<comment type="caution">
    <text evidence="2">The sequence shown here is derived from an EMBL/GenBank/DDBJ whole genome shotgun (WGS) entry which is preliminary data.</text>
</comment>
<reference evidence="2" key="1">
    <citation type="submission" date="2020-07" db="EMBL/GenBank/DDBJ databases">
        <title>Huge and variable diversity of episymbiotic CPR bacteria and DPANN archaea in groundwater ecosystems.</title>
        <authorList>
            <person name="He C.Y."/>
            <person name="Keren R."/>
            <person name="Whittaker M."/>
            <person name="Farag I.F."/>
            <person name="Doudna J."/>
            <person name="Cate J.H.D."/>
            <person name="Banfield J.F."/>
        </authorList>
    </citation>
    <scope>NUCLEOTIDE SEQUENCE</scope>
    <source>
        <strain evidence="2">NC_groundwater_1370_Ag_S-0.2um_69_93</strain>
    </source>
</reference>
<gene>
    <name evidence="2" type="ORF">HY618_05645</name>
</gene>
<name>A0A932ZUT8_UNCTE</name>
<sequence>MKARMIGWMGALLALLALAAPAWAADAPILKELSGAERERVAKLIEGARKEGGLDYMSHFVQV</sequence>